<feature type="transmembrane region" description="Helical" evidence="1">
    <location>
        <begin position="36"/>
        <end position="60"/>
    </location>
</feature>
<sequence>MDETDRHWLTVGGVAALLAFVAGPVALAAFELRFVLGFVVGVGAPLFFGVVAVACAVPLMQSRERRAAIALAVGGAVATAVGATYGFVQVF</sequence>
<dbReference type="RefSeq" id="WP_279529036.1">
    <property type="nucleotide sequence ID" value="NZ_CP122312.1"/>
</dbReference>
<proteinExistence type="predicted"/>
<keyword evidence="3" id="KW-1185">Reference proteome</keyword>
<gene>
    <name evidence="2" type="ORF">ACFQJ9_06625</name>
</gene>
<comment type="caution">
    <text evidence="2">The sequence shown here is derived from an EMBL/GenBank/DDBJ whole genome shotgun (WGS) entry which is preliminary data.</text>
</comment>
<dbReference type="AlphaFoldDB" id="A0ABD5Z261"/>
<evidence type="ECO:0000313" key="2">
    <source>
        <dbReference type="EMBL" id="MFC7199090.1"/>
    </source>
</evidence>
<organism evidence="2 3">
    <name type="scientific">Halospeciosus flavus</name>
    <dbReference type="NCBI Taxonomy" id="3032283"/>
    <lineage>
        <taxon>Archaea</taxon>
        <taxon>Methanobacteriati</taxon>
        <taxon>Methanobacteriota</taxon>
        <taxon>Stenosarchaea group</taxon>
        <taxon>Halobacteria</taxon>
        <taxon>Halobacteriales</taxon>
        <taxon>Halobacteriaceae</taxon>
        <taxon>Halospeciosus</taxon>
    </lineage>
</organism>
<keyword evidence="1" id="KW-1133">Transmembrane helix</keyword>
<evidence type="ECO:0000256" key="1">
    <source>
        <dbReference type="SAM" id="Phobius"/>
    </source>
</evidence>
<name>A0ABD5Z261_9EURY</name>
<dbReference type="EMBL" id="JBHTAR010000011">
    <property type="protein sequence ID" value="MFC7199090.1"/>
    <property type="molecule type" value="Genomic_DNA"/>
</dbReference>
<keyword evidence="1" id="KW-0812">Transmembrane</keyword>
<feature type="transmembrane region" description="Helical" evidence="1">
    <location>
        <begin position="7"/>
        <end position="30"/>
    </location>
</feature>
<keyword evidence="1" id="KW-0472">Membrane</keyword>
<accession>A0ABD5Z261</accession>
<reference evidence="2 3" key="1">
    <citation type="journal article" date="2019" name="Int. J. Syst. Evol. Microbiol.">
        <title>The Global Catalogue of Microorganisms (GCM) 10K type strain sequencing project: providing services to taxonomists for standard genome sequencing and annotation.</title>
        <authorList>
            <consortium name="The Broad Institute Genomics Platform"/>
            <consortium name="The Broad Institute Genome Sequencing Center for Infectious Disease"/>
            <person name="Wu L."/>
            <person name="Ma J."/>
        </authorList>
    </citation>
    <scope>NUCLEOTIDE SEQUENCE [LARGE SCALE GENOMIC DNA]</scope>
    <source>
        <strain evidence="2 3">XZGYJ-43</strain>
    </source>
</reference>
<feature type="transmembrane region" description="Helical" evidence="1">
    <location>
        <begin position="67"/>
        <end position="88"/>
    </location>
</feature>
<dbReference type="Proteomes" id="UP001596447">
    <property type="component" value="Unassembled WGS sequence"/>
</dbReference>
<evidence type="ECO:0000313" key="3">
    <source>
        <dbReference type="Proteomes" id="UP001596447"/>
    </source>
</evidence>
<protein>
    <submittedName>
        <fullName evidence="2">Uncharacterized protein</fullName>
    </submittedName>
</protein>